<dbReference type="Gene3D" id="3.30.1490.20">
    <property type="entry name" value="ATP-grasp fold, A domain"/>
    <property type="match status" value="1"/>
</dbReference>
<evidence type="ECO:0000313" key="19">
    <source>
        <dbReference type="Proteomes" id="UP000282674"/>
    </source>
</evidence>
<dbReference type="Proteomes" id="UP000282674">
    <property type="component" value="Unassembled WGS sequence"/>
</dbReference>
<keyword evidence="12" id="KW-0460">Magnesium</keyword>
<keyword evidence="19" id="KW-1185">Reference proteome</keyword>
<feature type="domain" description="Pyruvate phosphate dikinase AMP/ATP-binding" evidence="17">
    <location>
        <begin position="67"/>
        <end position="294"/>
    </location>
</feature>
<sequence length="578" mass="60053">MLTLVEAAGRCEAGGKAMVLGRLARAGLPVPDGFILEPEEVGLIVTGNGRALCRRLADWAVQNAPFGLVVRSSAVEEDGRTASFAGQFTSLFTSADTAQVAGAVTAVHASLAGQGARAYAEKLGVSPPSTMAVLVQAAVRPASSGVLFTRWDDQGARIEAVLGLPALLVSGECRPDVFLASAAEMATGAVQVADKYVALLPPTAQEREVLPGEWVAWPGGGQAKVVCHLDRLIGVRPPRPLIHQPAVSVVQRADLLRLATTVATVLDEAALDIEWACDGDGRTWLLQARPDTRTIVPARPPGELRLGHGTEMGEGRTLVVQGQAASPGQVTGPAQVVGDLGVRGGPPREAGVLICGPARPELVPALLEAVGIACSEAGLLCHTAIVARELGKPCITDAGEALTSDWDGQQVTLDGDAGTLTRLGNSPLLGDTSAVSVSERPPAPGSPVTQARGDQPTGLRVIARRPRMAMDAKPRFVLTLPLPGVDWNYDPEALIAGGVAALLVPAEHRLIPKQDDRGPWREALEGDAERSALAGATWTPLPNGAWLAWLITPPTPLPALWAGPSGGPYVTFPTFGNP</sequence>
<dbReference type="InterPro" id="IPR006319">
    <property type="entry name" value="PEP_synth"/>
</dbReference>
<evidence type="ECO:0000256" key="13">
    <source>
        <dbReference type="ARBA" id="ARBA00033470"/>
    </source>
</evidence>
<feature type="domain" description="PEP-utilising enzyme mobile" evidence="16">
    <location>
        <begin position="350"/>
        <end position="418"/>
    </location>
</feature>
<dbReference type="EC" id="2.7.9.2" evidence="5"/>
<comment type="function">
    <text evidence="2">Catalyzes the phosphorylation of pyruvate to phosphoenolpyruvate.</text>
</comment>
<evidence type="ECO:0000256" key="9">
    <source>
        <dbReference type="ARBA" id="ARBA00022741"/>
    </source>
</evidence>
<keyword evidence="7" id="KW-0808">Transferase</keyword>
<dbReference type="RefSeq" id="WP_147481572.1">
    <property type="nucleotide sequence ID" value="NZ_JBHSKC010000010.1"/>
</dbReference>
<dbReference type="Pfam" id="PF00391">
    <property type="entry name" value="PEP-utilizers"/>
    <property type="match status" value="1"/>
</dbReference>
<evidence type="ECO:0000256" key="7">
    <source>
        <dbReference type="ARBA" id="ARBA00022679"/>
    </source>
</evidence>
<evidence type="ECO:0000256" key="8">
    <source>
        <dbReference type="ARBA" id="ARBA00022723"/>
    </source>
</evidence>
<evidence type="ECO:0000259" key="17">
    <source>
        <dbReference type="Pfam" id="PF01326"/>
    </source>
</evidence>
<dbReference type="UniPathway" id="UPA00138"/>
<comment type="catalytic activity">
    <reaction evidence="14">
        <text>pyruvate + ATP + H2O = phosphoenolpyruvate + AMP + phosphate + 2 H(+)</text>
        <dbReference type="Rhea" id="RHEA:11364"/>
        <dbReference type="ChEBI" id="CHEBI:15361"/>
        <dbReference type="ChEBI" id="CHEBI:15377"/>
        <dbReference type="ChEBI" id="CHEBI:15378"/>
        <dbReference type="ChEBI" id="CHEBI:30616"/>
        <dbReference type="ChEBI" id="CHEBI:43474"/>
        <dbReference type="ChEBI" id="CHEBI:58702"/>
        <dbReference type="ChEBI" id="CHEBI:456215"/>
        <dbReference type="EC" id="2.7.9.2"/>
    </reaction>
</comment>
<evidence type="ECO:0000313" key="18">
    <source>
        <dbReference type="EMBL" id="RMI42172.1"/>
    </source>
</evidence>
<proteinExistence type="inferred from homology"/>
<evidence type="ECO:0000256" key="2">
    <source>
        <dbReference type="ARBA" id="ARBA00002988"/>
    </source>
</evidence>
<comment type="pathway">
    <text evidence="3">Carbohydrate biosynthesis; gluconeogenesis.</text>
</comment>
<dbReference type="GO" id="GO:0046872">
    <property type="term" value="F:metal ion binding"/>
    <property type="evidence" value="ECO:0007669"/>
    <property type="project" value="UniProtKB-KW"/>
</dbReference>
<dbReference type="GO" id="GO:0006094">
    <property type="term" value="P:gluconeogenesis"/>
    <property type="evidence" value="ECO:0007669"/>
    <property type="project" value="UniProtKB-UniPathway"/>
</dbReference>
<evidence type="ECO:0000256" key="14">
    <source>
        <dbReference type="ARBA" id="ARBA00047700"/>
    </source>
</evidence>
<evidence type="ECO:0000256" key="10">
    <source>
        <dbReference type="ARBA" id="ARBA00022777"/>
    </source>
</evidence>
<keyword evidence="10" id="KW-0418">Kinase</keyword>
<dbReference type="Gene3D" id="3.30.470.20">
    <property type="entry name" value="ATP-grasp fold, B domain"/>
    <property type="match status" value="1"/>
</dbReference>
<keyword evidence="11" id="KW-0067">ATP-binding</keyword>
<dbReference type="GO" id="GO:0005524">
    <property type="term" value="F:ATP binding"/>
    <property type="evidence" value="ECO:0007669"/>
    <property type="project" value="UniProtKB-KW"/>
</dbReference>
<evidence type="ECO:0000259" key="16">
    <source>
        <dbReference type="Pfam" id="PF00391"/>
    </source>
</evidence>
<dbReference type="InterPro" id="IPR002192">
    <property type="entry name" value="PPDK_AMP/ATP-bd"/>
</dbReference>
<dbReference type="InterPro" id="IPR008279">
    <property type="entry name" value="PEP-util_enz_mobile_dom"/>
</dbReference>
<dbReference type="InterPro" id="IPR036637">
    <property type="entry name" value="Phosphohistidine_dom_sf"/>
</dbReference>
<organism evidence="18 19">
    <name type="scientific">Actinomadura harenae</name>
    <dbReference type="NCBI Taxonomy" id="2483351"/>
    <lineage>
        <taxon>Bacteria</taxon>
        <taxon>Bacillati</taxon>
        <taxon>Actinomycetota</taxon>
        <taxon>Actinomycetes</taxon>
        <taxon>Streptosporangiales</taxon>
        <taxon>Thermomonosporaceae</taxon>
        <taxon>Actinomadura</taxon>
    </lineage>
</organism>
<comment type="caution">
    <text evidence="18">The sequence shown here is derived from an EMBL/GenBank/DDBJ whole genome shotgun (WGS) entry which is preliminary data.</text>
</comment>
<dbReference type="PANTHER" id="PTHR43030">
    <property type="entry name" value="PHOSPHOENOLPYRUVATE SYNTHASE"/>
    <property type="match status" value="1"/>
</dbReference>
<reference evidence="18 19" key="1">
    <citation type="submission" date="2018-10" db="EMBL/GenBank/DDBJ databases">
        <title>Isolation from soil.</title>
        <authorList>
            <person name="Hu J."/>
        </authorList>
    </citation>
    <scope>NUCLEOTIDE SEQUENCE [LARGE SCALE GENOMIC DNA]</scope>
    <source>
        <strain evidence="18 19">NEAU-Ht49</strain>
    </source>
</reference>
<evidence type="ECO:0000256" key="5">
    <source>
        <dbReference type="ARBA" id="ARBA00011996"/>
    </source>
</evidence>
<evidence type="ECO:0000256" key="1">
    <source>
        <dbReference type="ARBA" id="ARBA00001946"/>
    </source>
</evidence>
<keyword evidence="8" id="KW-0479">Metal-binding</keyword>
<evidence type="ECO:0000256" key="6">
    <source>
        <dbReference type="ARBA" id="ARBA00021623"/>
    </source>
</evidence>
<dbReference type="Gene3D" id="3.50.30.10">
    <property type="entry name" value="Phosphohistidine domain"/>
    <property type="match status" value="1"/>
</dbReference>
<dbReference type="SUPFAM" id="SSF56059">
    <property type="entry name" value="Glutathione synthetase ATP-binding domain-like"/>
    <property type="match status" value="1"/>
</dbReference>
<dbReference type="InterPro" id="IPR013815">
    <property type="entry name" value="ATP_grasp_subdomain_1"/>
</dbReference>
<evidence type="ECO:0000256" key="12">
    <source>
        <dbReference type="ARBA" id="ARBA00022842"/>
    </source>
</evidence>
<dbReference type="PANTHER" id="PTHR43030:SF1">
    <property type="entry name" value="PHOSPHOENOLPYRUVATE SYNTHASE"/>
    <property type="match status" value="1"/>
</dbReference>
<dbReference type="SUPFAM" id="SSF52009">
    <property type="entry name" value="Phosphohistidine domain"/>
    <property type="match status" value="1"/>
</dbReference>
<dbReference type="Pfam" id="PF01326">
    <property type="entry name" value="PPDK_N"/>
    <property type="match status" value="1"/>
</dbReference>
<feature type="region of interest" description="Disordered" evidence="15">
    <location>
        <begin position="432"/>
        <end position="455"/>
    </location>
</feature>
<evidence type="ECO:0000256" key="3">
    <source>
        <dbReference type="ARBA" id="ARBA00004742"/>
    </source>
</evidence>
<evidence type="ECO:0000256" key="11">
    <source>
        <dbReference type="ARBA" id="ARBA00022840"/>
    </source>
</evidence>
<dbReference type="EMBL" id="RFFG01000035">
    <property type="protein sequence ID" value="RMI42172.1"/>
    <property type="molecule type" value="Genomic_DNA"/>
</dbReference>
<gene>
    <name evidence="18" type="ORF">EBO15_20275</name>
</gene>
<dbReference type="GO" id="GO:0008986">
    <property type="term" value="F:pyruvate, water dikinase activity"/>
    <property type="evidence" value="ECO:0007669"/>
    <property type="project" value="UniProtKB-EC"/>
</dbReference>
<accession>A0A3M2LY80</accession>
<evidence type="ECO:0000256" key="4">
    <source>
        <dbReference type="ARBA" id="ARBA00007837"/>
    </source>
</evidence>
<dbReference type="AlphaFoldDB" id="A0A3M2LY80"/>
<protein>
    <recommendedName>
        <fullName evidence="6">Phosphoenolpyruvate synthase</fullName>
        <ecNumber evidence="5">2.7.9.2</ecNumber>
    </recommendedName>
    <alternativeName>
        <fullName evidence="13">Pyruvate, water dikinase</fullName>
    </alternativeName>
</protein>
<name>A0A3M2LY80_9ACTN</name>
<comment type="similarity">
    <text evidence="4">Belongs to the PEP-utilizing enzyme family.</text>
</comment>
<dbReference type="OrthoDB" id="9765468at2"/>
<comment type="cofactor">
    <cofactor evidence="1">
        <name>Mg(2+)</name>
        <dbReference type="ChEBI" id="CHEBI:18420"/>
    </cofactor>
</comment>
<keyword evidence="9" id="KW-0547">Nucleotide-binding</keyword>
<evidence type="ECO:0000256" key="15">
    <source>
        <dbReference type="SAM" id="MobiDB-lite"/>
    </source>
</evidence>